<dbReference type="EMBL" id="JH651384">
    <property type="protein sequence ID" value="EIJ34411.1"/>
    <property type="molecule type" value="Genomic_DNA"/>
</dbReference>
<proteinExistence type="predicted"/>
<accession>A0A656HBB4</accession>
<reference evidence="2" key="1">
    <citation type="journal article" date="2011" name="Stand. Genomic Sci.">
        <title>Genome sequence of the filamentous, gliding Thiothrix nivea neotype strain (JP2(T)).</title>
        <authorList>
            <person name="Lapidus A."/>
            <person name="Nolan M."/>
            <person name="Lucas S."/>
            <person name="Glavina Del Rio T."/>
            <person name="Tice H."/>
            <person name="Cheng J.F."/>
            <person name="Tapia R."/>
            <person name="Han C."/>
            <person name="Goodwin L."/>
            <person name="Pitluck S."/>
            <person name="Liolios K."/>
            <person name="Pagani I."/>
            <person name="Ivanova N."/>
            <person name="Huntemann M."/>
            <person name="Mavromatis K."/>
            <person name="Mikhailova N."/>
            <person name="Pati A."/>
            <person name="Chen A."/>
            <person name="Palaniappan K."/>
            <person name="Land M."/>
            <person name="Brambilla E.M."/>
            <person name="Rohde M."/>
            <person name="Abt B."/>
            <person name="Verbarg S."/>
            <person name="Goker M."/>
            <person name="Bristow J."/>
            <person name="Eisen J.A."/>
            <person name="Markowitz V."/>
            <person name="Hugenholtz P."/>
            <person name="Kyrpides N.C."/>
            <person name="Klenk H.P."/>
            <person name="Woyke T."/>
        </authorList>
    </citation>
    <scope>NUCLEOTIDE SEQUENCE [LARGE SCALE GENOMIC DNA]</scope>
    <source>
        <strain evidence="2">ATCC 35100 / DSM 5205 / JP2</strain>
    </source>
</reference>
<dbReference type="AlphaFoldDB" id="A0A656HBB4"/>
<dbReference type="Proteomes" id="UP000005317">
    <property type="component" value="Unassembled WGS sequence"/>
</dbReference>
<protein>
    <submittedName>
        <fullName evidence="1">Uncharacterized protein</fullName>
    </submittedName>
</protein>
<evidence type="ECO:0000313" key="2">
    <source>
        <dbReference type="Proteomes" id="UP000005317"/>
    </source>
</evidence>
<sequence length="203" mass="21964">MQHETPDTPVGDDDPADARRLAALYRAALLDEDFQQQVRRDIQALPPVSDTVSVSETAFVEDGPLPEGLRGRLRAMQEGAPAVKRCVAALPWWKQLWRSEGWSRLSLPAPGFTLPAAVAMGLLFGGVLVPLLRQGSPETPVLRGSGSDSAVTAAGADNACAITGVERADPAQWWAAIQRCEQQSAKEKQALRKQFPNYQLPSP</sequence>
<evidence type="ECO:0000313" key="1">
    <source>
        <dbReference type="EMBL" id="EIJ34411.1"/>
    </source>
</evidence>
<name>A0A656HBB4_THINJ</name>
<dbReference type="OrthoDB" id="10005930at2"/>
<organism evidence="1 2">
    <name type="scientific">Thiothrix nivea (strain ATCC 35100 / DSM 5205 / JP2)</name>
    <dbReference type="NCBI Taxonomy" id="870187"/>
    <lineage>
        <taxon>Bacteria</taxon>
        <taxon>Pseudomonadati</taxon>
        <taxon>Pseudomonadota</taxon>
        <taxon>Gammaproteobacteria</taxon>
        <taxon>Thiotrichales</taxon>
        <taxon>Thiotrichaceae</taxon>
        <taxon>Thiothrix</taxon>
    </lineage>
</organism>
<dbReference type="RefSeq" id="WP_002708342.1">
    <property type="nucleotide sequence ID" value="NZ_JH651384.1"/>
</dbReference>
<keyword evidence="2" id="KW-1185">Reference proteome</keyword>
<gene>
    <name evidence="1" type="ORF">Thini_1830</name>
</gene>